<dbReference type="AlphaFoldDB" id="A0A835F897"/>
<organism evidence="2 3">
    <name type="scientific">Digitaria exilis</name>
    <dbReference type="NCBI Taxonomy" id="1010633"/>
    <lineage>
        <taxon>Eukaryota</taxon>
        <taxon>Viridiplantae</taxon>
        <taxon>Streptophyta</taxon>
        <taxon>Embryophyta</taxon>
        <taxon>Tracheophyta</taxon>
        <taxon>Spermatophyta</taxon>
        <taxon>Magnoliopsida</taxon>
        <taxon>Liliopsida</taxon>
        <taxon>Poales</taxon>
        <taxon>Poaceae</taxon>
        <taxon>PACMAD clade</taxon>
        <taxon>Panicoideae</taxon>
        <taxon>Panicodae</taxon>
        <taxon>Paniceae</taxon>
        <taxon>Anthephorinae</taxon>
        <taxon>Digitaria</taxon>
    </lineage>
</organism>
<evidence type="ECO:0000259" key="1">
    <source>
        <dbReference type="Pfam" id="PF00646"/>
    </source>
</evidence>
<keyword evidence="3" id="KW-1185">Reference proteome</keyword>
<dbReference type="Gene3D" id="1.20.1280.50">
    <property type="match status" value="1"/>
</dbReference>
<dbReference type="InterPro" id="IPR001810">
    <property type="entry name" value="F-box_dom"/>
</dbReference>
<dbReference type="Pfam" id="PF00646">
    <property type="entry name" value="F-box"/>
    <property type="match status" value="1"/>
</dbReference>
<dbReference type="EMBL" id="JACEFO010001608">
    <property type="protein sequence ID" value="KAF8731313.1"/>
    <property type="molecule type" value="Genomic_DNA"/>
</dbReference>
<proteinExistence type="predicted"/>
<evidence type="ECO:0000313" key="3">
    <source>
        <dbReference type="Proteomes" id="UP000636709"/>
    </source>
</evidence>
<comment type="caution">
    <text evidence="2">The sequence shown here is derived from an EMBL/GenBank/DDBJ whole genome shotgun (WGS) entry which is preliminary data.</text>
</comment>
<sequence length="359" mass="39216">MLTSPRTHAYVVPPLLRLSSNRVPPPRLLLLFSAAGAPSPGGARARRVGVVGAGDIMGRIRTISGVVGLIGLLQQLAHGGPVRAPMPRRIWQPKTTRIWHPNSARVNCQIANDATRNCILAASNSSKPKKHHGAAAPELMDELVEEVLLRLPLDSPAHLVGAALVCRRWRRLVSGAGFRRRLRAFHRSPPMLGFLCNIQNTYMTHLARFVPTTASSCSPHAGDHHGGWRADDARHGRVLLSRRMTKHLVLMVWDPITDHRQELPPIRPRPLYSYKAAIVCASIAACDHLDCHRGGPFLVVYIGVGHDGASFSCVYSSDAASWSKPVSLRLPLVNCINLVTCSWEGALLHVSQEQPNAPV</sequence>
<dbReference type="Proteomes" id="UP000636709">
    <property type="component" value="Unassembled WGS sequence"/>
</dbReference>
<accession>A0A835F897</accession>
<gene>
    <name evidence="2" type="ORF">HU200_016367</name>
</gene>
<name>A0A835F897_9POAL</name>
<evidence type="ECO:0000313" key="2">
    <source>
        <dbReference type="EMBL" id="KAF8731313.1"/>
    </source>
</evidence>
<dbReference type="PANTHER" id="PTHR32133:SF297">
    <property type="entry name" value="F-BOX DOMAIN-CONTAINING PROTEIN"/>
    <property type="match status" value="1"/>
</dbReference>
<dbReference type="SUPFAM" id="SSF81383">
    <property type="entry name" value="F-box domain"/>
    <property type="match status" value="1"/>
</dbReference>
<reference evidence="2" key="1">
    <citation type="submission" date="2020-07" db="EMBL/GenBank/DDBJ databases">
        <title>Genome sequence and genetic diversity analysis of an under-domesticated orphan crop, white fonio (Digitaria exilis).</title>
        <authorList>
            <person name="Bennetzen J.L."/>
            <person name="Chen S."/>
            <person name="Ma X."/>
            <person name="Wang X."/>
            <person name="Yssel A.E.J."/>
            <person name="Chaluvadi S.R."/>
            <person name="Johnson M."/>
            <person name="Gangashetty P."/>
            <person name="Hamidou F."/>
            <person name="Sanogo M.D."/>
            <person name="Zwaenepoel A."/>
            <person name="Wallace J."/>
            <person name="Van De Peer Y."/>
            <person name="Van Deynze A."/>
        </authorList>
    </citation>
    <scope>NUCLEOTIDE SEQUENCE</scope>
    <source>
        <tissue evidence="2">Leaves</tissue>
    </source>
</reference>
<dbReference type="InterPro" id="IPR036047">
    <property type="entry name" value="F-box-like_dom_sf"/>
</dbReference>
<protein>
    <recommendedName>
        <fullName evidence="1">F-box domain-containing protein</fullName>
    </recommendedName>
</protein>
<feature type="domain" description="F-box" evidence="1">
    <location>
        <begin position="141"/>
        <end position="178"/>
    </location>
</feature>
<dbReference type="PANTHER" id="PTHR32133">
    <property type="entry name" value="OS07G0120400 PROTEIN"/>
    <property type="match status" value="1"/>
</dbReference>